<comment type="caution">
    <text evidence="5">The sequence shown here is derived from an EMBL/GenBank/DDBJ whole genome shotgun (WGS) entry which is preliminary data.</text>
</comment>
<dbReference type="GO" id="GO:0008270">
    <property type="term" value="F:zinc ion binding"/>
    <property type="evidence" value="ECO:0007669"/>
    <property type="project" value="InterPro"/>
</dbReference>
<dbReference type="SMART" id="SM00066">
    <property type="entry name" value="GAL4"/>
    <property type="match status" value="1"/>
</dbReference>
<feature type="region of interest" description="Disordered" evidence="3">
    <location>
        <begin position="345"/>
        <end position="364"/>
    </location>
</feature>
<evidence type="ECO:0000256" key="1">
    <source>
        <dbReference type="ARBA" id="ARBA00004123"/>
    </source>
</evidence>
<dbReference type="GO" id="GO:0045944">
    <property type="term" value="P:positive regulation of transcription by RNA polymerase II"/>
    <property type="evidence" value="ECO:0007669"/>
    <property type="project" value="TreeGrafter"/>
</dbReference>
<dbReference type="AlphaFoldDB" id="A0AAJ0CM01"/>
<gene>
    <name evidence="5" type="ORF">QQS21_007213</name>
</gene>
<keyword evidence="6" id="KW-1185">Reference proteome</keyword>
<name>A0AAJ0CM01_9HYPO</name>
<organism evidence="5 6">
    <name type="scientific">Conoideocrella luteorostrata</name>
    <dbReference type="NCBI Taxonomy" id="1105319"/>
    <lineage>
        <taxon>Eukaryota</taxon>
        <taxon>Fungi</taxon>
        <taxon>Dikarya</taxon>
        <taxon>Ascomycota</taxon>
        <taxon>Pezizomycotina</taxon>
        <taxon>Sordariomycetes</taxon>
        <taxon>Hypocreomycetidae</taxon>
        <taxon>Hypocreales</taxon>
        <taxon>Clavicipitaceae</taxon>
        <taxon>Conoideocrella</taxon>
    </lineage>
</organism>
<dbReference type="Pfam" id="PF00172">
    <property type="entry name" value="Zn_clus"/>
    <property type="match status" value="1"/>
</dbReference>
<feature type="domain" description="Zn(2)-C6 fungal-type" evidence="4">
    <location>
        <begin position="19"/>
        <end position="49"/>
    </location>
</feature>
<evidence type="ECO:0000256" key="3">
    <source>
        <dbReference type="SAM" id="MobiDB-lite"/>
    </source>
</evidence>
<evidence type="ECO:0000313" key="5">
    <source>
        <dbReference type="EMBL" id="KAK2595082.1"/>
    </source>
</evidence>
<comment type="subcellular location">
    <subcellularLocation>
        <location evidence="1">Nucleus</location>
    </subcellularLocation>
</comment>
<dbReference type="Gene3D" id="4.10.240.10">
    <property type="entry name" value="Zn(2)-C6 fungal-type DNA-binding domain"/>
    <property type="match status" value="1"/>
</dbReference>
<dbReference type="GO" id="GO:0000981">
    <property type="term" value="F:DNA-binding transcription factor activity, RNA polymerase II-specific"/>
    <property type="evidence" value="ECO:0007669"/>
    <property type="project" value="InterPro"/>
</dbReference>
<proteinExistence type="predicted"/>
<evidence type="ECO:0000256" key="2">
    <source>
        <dbReference type="ARBA" id="ARBA00023242"/>
    </source>
</evidence>
<dbReference type="SUPFAM" id="SSF57701">
    <property type="entry name" value="Zn2/Cys6 DNA-binding domain"/>
    <property type="match status" value="1"/>
</dbReference>
<feature type="compositionally biased region" description="Polar residues" evidence="3">
    <location>
        <begin position="63"/>
        <end position="73"/>
    </location>
</feature>
<evidence type="ECO:0000313" key="6">
    <source>
        <dbReference type="Proteomes" id="UP001251528"/>
    </source>
</evidence>
<dbReference type="PANTHER" id="PTHR37534">
    <property type="entry name" value="TRANSCRIPTIONAL ACTIVATOR PROTEIN UGA3"/>
    <property type="match status" value="1"/>
</dbReference>
<dbReference type="PANTHER" id="PTHR37534:SF15">
    <property type="entry name" value="ZN(II)2CYS6 TRANSCRIPTION FACTOR (EUROFUNG)"/>
    <property type="match status" value="1"/>
</dbReference>
<protein>
    <recommendedName>
        <fullName evidence="4">Zn(2)-C6 fungal-type domain-containing protein</fullName>
    </recommendedName>
</protein>
<feature type="region of interest" description="Disordered" evidence="3">
    <location>
        <begin position="54"/>
        <end position="91"/>
    </location>
</feature>
<dbReference type="InterPro" id="IPR001138">
    <property type="entry name" value="Zn2Cys6_DnaBD"/>
</dbReference>
<dbReference type="InterPro" id="IPR021858">
    <property type="entry name" value="Fun_TF"/>
</dbReference>
<dbReference type="GO" id="GO:0000976">
    <property type="term" value="F:transcription cis-regulatory region binding"/>
    <property type="evidence" value="ECO:0007669"/>
    <property type="project" value="TreeGrafter"/>
</dbReference>
<reference evidence="5" key="1">
    <citation type="submission" date="2023-06" db="EMBL/GenBank/DDBJ databases">
        <title>Conoideocrella luteorostrata (Hypocreales: Clavicipitaceae), a potential biocontrol fungus for elongate hemlock scale in United States Christmas tree production areas.</title>
        <authorList>
            <person name="Barrett H."/>
            <person name="Lovett B."/>
            <person name="Macias A.M."/>
            <person name="Stajich J.E."/>
            <person name="Kasson M.T."/>
        </authorList>
    </citation>
    <scope>NUCLEOTIDE SEQUENCE</scope>
    <source>
        <strain evidence="5">ARSEF 14590</strain>
    </source>
</reference>
<dbReference type="PROSITE" id="PS00463">
    <property type="entry name" value="ZN2_CY6_FUNGAL_1"/>
    <property type="match status" value="1"/>
</dbReference>
<dbReference type="Proteomes" id="UP001251528">
    <property type="component" value="Unassembled WGS sequence"/>
</dbReference>
<dbReference type="GO" id="GO:0005634">
    <property type="term" value="C:nucleus"/>
    <property type="evidence" value="ECO:0007669"/>
    <property type="project" value="UniProtKB-SubCell"/>
</dbReference>
<keyword evidence="2" id="KW-0539">Nucleus</keyword>
<evidence type="ECO:0000259" key="4">
    <source>
        <dbReference type="PROSITE" id="PS50048"/>
    </source>
</evidence>
<dbReference type="InterPro" id="IPR036864">
    <property type="entry name" value="Zn2-C6_fun-type_DNA-bd_sf"/>
</dbReference>
<accession>A0AAJ0CM01</accession>
<dbReference type="Pfam" id="PF11951">
    <property type="entry name" value="Fungal_trans_2"/>
    <property type="match status" value="1"/>
</dbReference>
<dbReference type="EMBL" id="JASWJB010000144">
    <property type="protein sequence ID" value="KAK2595082.1"/>
    <property type="molecule type" value="Genomic_DNA"/>
</dbReference>
<feature type="compositionally biased region" description="Polar residues" evidence="3">
    <location>
        <begin position="352"/>
        <end position="364"/>
    </location>
</feature>
<sequence length="604" mass="66836">MLRYLDIWIANPRDVGGSGCNYCKEKKKKCNEARPTCSRCYEHGEECLYEPAKPRQRRKIETAQKTASASQITEPPEHSSESSMPQTDTAAHNEVVRTAGQCAVNFREQWDTSAFAAETRNEYYPFGTLVGYSDVGEQLPFDEFDTPSHMSLSPSLALITPAVNPSPLLEFCTPAFEEFSRDFNHRLLIDHFCNTLSHLIVLREDEGNPFQQLVLPLAHNSPAVRGALYALASAHLEGKGVNRLENAENSVHFHNEAIRNLATLIGKGDGVDKNELLATIILIVYYEVLVQRRRSNLVENHLKGAMAIMRNSPSQGDRTGIFLEEAFRFYDVISALSSGTSPVSDAPVPSTFARTPQSPSQISNSPAGGVNALLGLATSLWPIIHTLSGLLALKTEMEESSAHGDMSSAADLRDKFDAECAAVESSLDEWQPILPSECELYADLAKLSSGSRAKLQELQSIFNTALAYRHSALVYLYRTIYDSPRAHPVVQHHASVSLVHCKATVQHEGPMGALLWPLFVASCEAIEPSDRELAREAFRGIDHRQGMTNIGRAWEAVREVWNRADEAEAEEVEVDGEPTNRPKGGRKDLWRKVSEDMGMAIVFG</sequence>
<dbReference type="PROSITE" id="PS50048">
    <property type="entry name" value="ZN2_CY6_FUNGAL_2"/>
    <property type="match status" value="1"/>
</dbReference>